<gene>
    <name evidence="2" type="ORF">H206_00427</name>
</gene>
<proteinExistence type="predicted"/>
<evidence type="ECO:0000313" key="3">
    <source>
        <dbReference type="Proteomes" id="UP000287853"/>
    </source>
</evidence>
<dbReference type="Gene3D" id="1.20.58.1290">
    <property type="entry name" value="CarD-like, C-terminal domain"/>
    <property type="match status" value="1"/>
</dbReference>
<reference evidence="2 3" key="1">
    <citation type="submission" date="2017-01" db="EMBL/GenBank/DDBJ databases">
        <title>The cable genome- insights into the physiology and evolution of filamentous bacteria capable of sulfide oxidation via long distance electron transfer.</title>
        <authorList>
            <person name="Schreiber L."/>
            <person name="Bjerg J.T."/>
            <person name="Boggild A."/>
            <person name="Van De Vossenberg J."/>
            <person name="Meysman F."/>
            <person name="Nielsen L.P."/>
            <person name="Schramm A."/>
            <person name="Kjeldsen K.U."/>
        </authorList>
    </citation>
    <scope>NUCLEOTIDE SEQUENCE [LARGE SCALE GENOMIC DNA]</scope>
    <source>
        <strain evidence="2">MCF</strain>
    </source>
</reference>
<evidence type="ECO:0008006" key="4">
    <source>
        <dbReference type="Google" id="ProtNLM"/>
    </source>
</evidence>
<evidence type="ECO:0000256" key="1">
    <source>
        <dbReference type="SAM" id="Phobius"/>
    </source>
</evidence>
<dbReference type="EMBL" id="MTKO01000069">
    <property type="protein sequence ID" value="RWX46135.1"/>
    <property type="molecule type" value="Genomic_DNA"/>
</dbReference>
<feature type="transmembrane region" description="Helical" evidence="1">
    <location>
        <begin position="97"/>
        <end position="115"/>
    </location>
</feature>
<keyword evidence="1" id="KW-0472">Membrane</keyword>
<comment type="caution">
    <text evidence="2">The sequence shown here is derived from an EMBL/GenBank/DDBJ whole genome shotgun (WGS) entry which is preliminary data.</text>
</comment>
<sequence length="473" mass="54167">MKKATYSVEENLGILENEIYDSELEIKWLINEVPHIKDPASLHEIEQRIVEATNRLAARILALKIQESLNRDEIQEEERKVVHSVPKKMKNQGVREVNISTSFGVIITVVASYFSQAVQRDKRRKKRNGIYPGLFLLGIHDRLTPKLASEISSIAVIVGSYAEARQVMKGNGISLDIKKICNTCRRYAQRAKLSARTEGYNFSETLSGCRVVVSVDGGRVRIREKKRGPKTKKGRSRYHGEWREPKLLIIHTVNAQGKVDKTFAPFIDASMKGPDAVFSLLRFYLEKINVSSAEQVLFVADGARWIWNRVGSLFASLGLSPHQCHELLDFYHAAEHLNKVSGLQKKLKPAQRKRWFAKHRTMLKNGRSQEVVEAIKELYRRSRNKKLKTERDYFVRNMHRMLYSDVAEKSLPIGSGSVESAIRRVVNLRLKGASLFWLKETAEAMLYLRAHYKAGRWNMLREHVFSLKAASVV</sequence>
<protein>
    <recommendedName>
        <fullName evidence="4">ISKra4 family transposase</fullName>
    </recommendedName>
</protein>
<dbReference type="AlphaFoldDB" id="A0A3S3QJH9"/>
<evidence type="ECO:0000313" key="2">
    <source>
        <dbReference type="EMBL" id="RWX46135.1"/>
    </source>
</evidence>
<organism evidence="2 3">
    <name type="scientific">Candidatus Electrothrix aarhusensis</name>
    <dbReference type="NCBI Taxonomy" id="1859131"/>
    <lineage>
        <taxon>Bacteria</taxon>
        <taxon>Pseudomonadati</taxon>
        <taxon>Thermodesulfobacteriota</taxon>
        <taxon>Desulfobulbia</taxon>
        <taxon>Desulfobulbales</taxon>
        <taxon>Desulfobulbaceae</taxon>
        <taxon>Candidatus Electrothrix</taxon>
    </lineage>
</organism>
<keyword evidence="1" id="KW-1133">Transmembrane helix</keyword>
<keyword evidence="1" id="KW-0812">Transmembrane</keyword>
<dbReference type="Proteomes" id="UP000287853">
    <property type="component" value="Unassembled WGS sequence"/>
</dbReference>
<dbReference type="InterPro" id="IPR042215">
    <property type="entry name" value="CarD-like_C"/>
</dbReference>
<name>A0A3S3QJH9_9BACT</name>
<accession>A0A3S3QJH9</accession>
<keyword evidence="3" id="KW-1185">Reference proteome</keyword>